<dbReference type="GO" id="GO:0000455">
    <property type="term" value="P:enzyme-directed rRNA pseudouridine synthesis"/>
    <property type="evidence" value="ECO:0007669"/>
    <property type="project" value="UniProtKB-ARBA"/>
</dbReference>
<proteinExistence type="inferred from homology"/>
<dbReference type="FunFam" id="3.30.70.1560:FF:000001">
    <property type="entry name" value="Pseudouridine synthase"/>
    <property type="match status" value="1"/>
</dbReference>
<dbReference type="PROSITE" id="PS01149">
    <property type="entry name" value="PSI_RSU"/>
    <property type="match status" value="1"/>
</dbReference>
<keyword evidence="8" id="KW-1185">Reference proteome</keyword>
<comment type="similarity">
    <text evidence="1 5">Belongs to the pseudouridine synthase RsuA family.</text>
</comment>
<dbReference type="FunFam" id="3.10.290.10:FF:000003">
    <property type="entry name" value="Pseudouridine synthase"/>
    <property type="match status" value="1"/>
</dbReference>
<accession>A0A263BTZ3</accession>
<name>A0A263BTZ3_9BACI</name>
<evidence type="ECO:0000256" key="1">
    <source>
        <dbReference type="ARBA" id="ARBA00008348"/>
    </source>
</evidence>
<dbReference type="RefSeq" id="WP_094923566.1">
    <property type="nucleotide sequence ID" value="NZ_NPIA01000003.1"/>
</dbReference>
<dbReference type="InterPro" id="IPR050343">
    <property type="entry name" value="RsuA_PseudoU_synthase"/>
</dbReference>
<dbReference type="FunFam" id="3.30.70.580:FF:000005">
    <property type="entry name" value="Pseudouridine synthase"/>
    <property type="match status" value="1"/>
</dbReference>
<dbReference type="Proteomes" id="UP000217083">
    <property type="component" value="Unassembled WGS sequence"/>
</dbReference>
<keyword evidence="3 5" id="KW-0413">Isomerase</keyword>
<dbReference type="PANTHER" id="PTHR47683:SF2">
    <property type="entry name" value="RNA-BINDING S4 DOMAIN-CONTAINING PROTEIN"/>
    <property type="match status" value="1"/>
</dbReference>
<dbReference type="GO" id="GO:0120159">
    <property type="term" value="F:rRNA pseudouridine synthase activity"/>
    <property type="evidence" value="ECO:0007669"/>
    <property type="project" value="UniProtKB-ARBA"/>
</dbReference>
<dbReference type="NCBIfam" id="TIGR00093">
    <property type="entry name" value="pseudouridine synthase"/>
    <property type="match status" value="1"/>
</dbReference>
<evidence type="ECO:0000256" key="5">
    <source>
        <dbReference type="RuleBase" id="RU003887"/>
    </source>
</evidence>
<dbReference type="Pfam" id="PF01479">
    <property type="entry name" value="S4"/>
    <property type="match status" value="1"/>
</dbReference>
<dbReference type="CDD" id="cd00165">
    <property type="entry name" value="S4"/>
    <property type="match status" value="1"/>
</dbReference>
<evidence type="ECO:0000256" key="3">
    <source>
        <dbReference type="ARBA" id="ARBA00023235"/>
    </source>
</evidence>
<evidence type="ECO:0000313" key="8">
    <source>
        <dbReference type="Proteomes" id="UP000217083"/>
    </source>
</evidence>
<evidence type="ECO:0000256" key="4">
    <source>
        <dbReference type="PROSITE-ProRule" id="PRU00182"/>
    </source>
</evidence>
<dbReference type="Gene3D" id="3.30.70.1560">
    <property type="entry name" value="Alpha-L RNA-binding motif"/>
    <property type="match status" value="1"/>
</dbReference>
<comment type="caution">
    <text evidence="7">The sequence shown here is derived from an EMBL/GenBank/DDBJ whole genome shotgun (WGS) entry which is preliminary data.</text>
</comment>
<dbReference type="GO" id="GO:0003723">
    <property type="term" value="F:RNA binding"/>
    <property type="evidence" value="ECO:0007669"/>
    <property type="project" value="UniProtKB-KW"/>
</dbReference>
<dbReference type="GO" id="GO:0005829">
    <property type="term" value="C:cytosol"/>
    <property type="evidence" value="ECO:0007669"/>
    <property type="project" value="UniProtKB-ARBA"/>
</dbReference>
<evidence type="ECO:0000256" key="2">
    <source>
        <dbReference type="ARBA" id="ARBA00022884"/>
    </source>
</evidence>
<dbReference type="EC" id="5.4.99.-" evidence="5"/>
<dbReference type="InterPro" id="IPR042092">
    <property type="entry name" value="PsdUridine_s_RsuA/RluB/E/F_cat"/>
</dbReference>
<dbReference type="InterPro" id="IPR018496">
    <property type="entry name" value="PsdUridine_synth_RsuA/RluB_CS"/>
</dbReference>
<evidence type="ECO:0000313" key="7">
    <source>
        <dbReference type="EMBL" id="OZM57155.1"/>
    </source>
</evidence>
<protein>
    <recommendedName>
        <fullName evidence="5">Pseudouridine synthase</fullName>
        <ecNumber evidence="5">5.4.99.-</ecNumber>
    </recommendedName>
</protein>
<dbReference type="InterPro" id="IPR020103">
    <property type="entry name" value="PsdUridine_synth_cat_dom_sf"/>
</dbReference>
<dbReference type="InterPro" id="IPR036986">
    <property type="entry name" value="S4_RNA-bd_sf"/>
</dbReference>
<dbReference type="EMBL" id="NPIA01000003">
    <property type="protein sequence ID" value="OZM57155.1"/>
    <property type="molecule type" value="Genomic_DNA"/>
</dbReference>
<reference evidence="7 8" key="2">
    <citation type="submission" date="2017-09" db="EMBL/GenBank/DDBJ databases">
        <title>Bacillus patelloidae sp. nov., isolated from the intestinal tract of a marine limpet.</title>
        <authorList>
            <person name="Liu R."/>
            <person name="Dong C."/>
            <person name="Shao Z."/>
        </authorList>
    </citation>
    <scope>NUCLEOTIDE SEQUENCE [LARGE SCALE GENOMIC DNA]</scope>
    <source>
        <strain evidence="7 8">SA5d-4</strain>
    </source>
</reference>
<reference evidence="8" key="1">
    <citation type="submission" date="2017-08" db="EMBL/GenBank/DDBJ databases">
        <authorList>
            <person name="Huang Z."/>
        </authorList>
    </citation>
    <scope>NUCLEOTIDE SEQUENCE [LARGE SCALE GENOMIC DNA]</scope>
    <source>
        <strain evidence="8">SA5d-4</strain>
    </source>
</reference>
<evidence type="ECO:0000259" key="6">
    <source>
        <dbReference type="SMART" id="SM00363"/>
    </source>
</evidence>
<dbReference type="Pfam" id="PF00849">
    <property type="entry name" value="PseudoU_synth_2"/>
    <property type="match status" value="1"/>
</dbReference>
<dbReference type="InterPro" id="IPR020094">
    <property type="entry name" value="TruA/RsuA/RluB/E/F_N"/>
</dbReference>
<dbReference type="SMART" id="SM00363">
    <property type="entry name" value="S4"/>
    <property type="match status" value="1"/>
</dbReference>
<organism evidence="7 8">
    <name type="scientific">Lottiidibacillus patelloidae</name>
    <dbReference type="NCBI Taxonomy" id="2670334"/>
    <lineage>
        <taxon>Bacteria</taxon>
        <taxon>Bacillati</taxon>
        <taxon>Bacillota</taxon>
        <taxon>Bacilli</taxon>
        <taxon>Bacillales</taxon>
        <taxon>Bacillaceae</taxon>
        <taxon>Lottiidibacillus</taxon>
    </lineage>
</organism>
<dbReference type="PANTHER" id="PTHR47683">
    <property type="entry name" value="PSEUDOURIDINE SYNTHASE FAMILY PROTEIN-RELATED"/>
    <property type="match status" value="1"/>
</dbReference>
<dbReference type="AlphaFoldDB" id="A0A263BTZ3"/>
<feature type="domain" description="RNA-binding S4" evidence="6">
    <location>
        <begin position="2"/>
        <end position="59"/>
    </location>
</feature>
<dbReference type="InterPro" id="IPR006145">
    <property type="entry name" value="PsdUridine_synth_RsuA/RluA"/>
</dbReference>
<dbReference type="Gene3D" id="3.30.70.580">
    <property type="entry name" value="Pseudouridine synthase I, catalytic domain, N-terminal subdomain"/>
    <property type="match status" value="1"/>
</dbReference>
<dbReference type="SUPFAM" id="SSF55120">
    <property type="entry name" value="Pseudouridine synthase"/>
    <property type="match status" value="1"/>
</dbReference>
<sequence>MERLQKVIAQAGVASRRKAEQLIVEGKVKVNGKVIKELGTKVSGNDEVEVDGIPLYKEEHVYFVLYKPTGVISSVQDEKGRKVVTDYLYGVEQRVFPVGRLDYDTSGLLLLTNDGDLANKLMHPKFNVEKKYIAKVEGIPSKEVLLNLTRGIVLGDGKTKPAKTKLISGDRRKNTSIIEITISEGRNRQVRRMFEAIGHPVKKLKREKYGMLNLLGMNPGDVRELKPFEVKQLKQLTVTEKS</sequence>
<dbReference type="SUPFAM" id="SSF55174">
    <property type="entry name" value="Alpha-L RNA-binding motif"/>
    <property type="match status" value="1"/>
</dbReference>
<dbReference type="Gene3D" id="3.10.290.10">
    <property type="entry name" value="RNA-binding S4 domain"/>
    <property type="match status" value="1"/>
</dbReference>
<dbReference type="InterPro" id="IPR000748">
    <property type="entry name" value="PsdUridine_synth_RsuA/RluB/E/F"/>
</dbReference>
<dbReference type="InterPro" id="IPR002942">
    <property type="entry name" value="S4_RNA-bd"/>
</dbReference>
<dbReference type="CDD" id="cd02870">
    <property type="entry name" value="PseudoU_synth_RsuA_like"/>
    <property type="match status" value="1"/>
</dbReference>
<keyword evidence="2 4" id="KW-0694">RNA-binding</keyword>
<gene>
    <name evidence="7" type="ORF">CIB95_06710</name>
</gene>
<dbReference type="PROSITE" id="PS50889">
    <property type="entry name" value="S4"/>
    <property type="match status" value="1"/>
</dbReference>